<accession>A0A1R1QZ32</accession>
<comment type="caution">
    <text evidence="1">The sequence shown here is derived from an EMBL/GenBank/DDBJ whole genome shotgun (WGS) entry which is preliminary data.</text>
</comment>
<dbReference type="Pfam" id="PF10076">
    <property type="entry name" value="Phage_Mu_Gp48"/>
    <property type="match status" value="1"/>
</dbReference>
<evidence type="ECO:0008006" key="3">
    <source>
        <dbReference type="Google" id="ProtNLM"/>
    </source>
</evidence>
<evidence type="ECO:0000313" key="2">
    <source>
        <dbReference type="Proteomes" id="UP000187367"/>
    </source>
</evidence>
<sequence length="306" mass="35599">MSKIDEMTFDLPPYLAEIREIDEILNTEAPEFEKQNEQIFDMTDQLFVTTATWGLERWETILDVRREASDGVDIRRARLLTKMSNIPPITYRSIERAVNAFLKQPSAEVRLTAGRYHFLLNVNGEDLQYIPSIIQTVNHMKPAHLAYTFRGGFHYRFQAPKSYQNRLVLRSKNGFFGTIPVYLDGQYPLDDSFYLNGFREIDGLPRRFRHQLTLRHKKQQNIWSASHLMMRASTENRTRQKAKSSLRSGISNQNEKVQSLNISFKCQHDIKQTGSLEMKEKWWTLNGAYFLDGTKQLAASAQKIAL</sequence>
<protein>
    <recommendedName>
        <fullName evidence="3">DUF2313 domain-containing protein</fullName>
    </recommendedName>
</protein>
<name>A0A1R1QZ32_9BACI</name>
<accession>A0A1R1RQF2</accession>
<dbReference type="AlphaFoldDB" id="A0A1R1QZ32"/>
<evidence type="ECO:0000313" key="1">
    <source>
        <dbReference type="EMBL" id="OMI09916.1"/>
    </source>
</evidence>
<dbReference type="OrthoDB" id="1629754at2"/>
<dbReference type="RefSeq" id="WP_076762283.1">
    <property type="nucleotide sequence ID" value="NZ_JARMMH010000013.1"/>
</dbReference>
<dbReference type="InterPro" id="IPR018755">
    <property type="entry name" value="Phage_Mu_Gp48"/>
</dbReference>
<organism evidence="1 2">
    <name type="scientific">Bacillus swezeyi</name>
    <dbReference type="NCBI Taxonomy" id="1925020"/>
    <lineage>
        <taxon>Bacteria</taxon>
        <taxon>Bacillati</taxon>
        <taxon>Bacillota</taxon>
        <taxon>Bacilli</taxon>
        <taxon>Bacillales</taxon>
        <taxon>Bacillaceae</taxon>
        <taxon>Bacillus</taxon>
    </lineage>
</organism>
<dbReference type="EMBL" id="MTJL01000002">
    <property type="protein sequence ID" value="OMI09916.1"/>
    <property type="molecule type" value="Genomic_DNA"/>
</dbReference>
<gene>
    <name evidence="1" type="ORF">BW143_01375</name>
</gene>
<proteinExistence type="predicted"/>
<reference evidence="1 2" key="1">
    <citation type="submission" date="2017-01" db="EMBL/GenBank/DDBJ databases">
        <title>Bacillus phylogenomics.</title>
        <authorList>
            <person name="Dunlap C."/>
        </authorList>
    </citation>
    <scope>NUCLEOTIDE SEQUENCE [LARGE SCALE GENOMIC DNA]</scope>
    <source>
        <strain evidence="1 2">NRRL B-41282</strain>
    </source>
</reference>
<dbReference type="Proteomes" id="UP000187367">
    <property type="component" value="Unassembled WGS sequence"/>
</dbReference>
<keyword evidence="2" id="KW-1185">Reference proteome</keyword>